<protein>
    <submittedName>
        <fullName evidence="1">Uncharacterized protein</fullName>
    </submittedName>
</protein>
<organism evidence="1 2">
    <name type="scientific">Inconstantimicrobium mannanitabidum</name>
    <dbReference type="NCBI Taxonomy" id="1604901"/>
    <lineage>
        <taxon>Bacteria</taxon>
        <taxon>Bacillati</taxon>
        <taxon>Bacillota</taxon>
        <taxon>Clostridia</taxon>
        <taxon>Eubacteriales</taxon>
        <taxon>Clostridiaceae</taxon>
        <taxon>Inconstantimicrobium</taxon>
    </lineage>
</organism>
<evidence type="ECO:0000313" key="2">
    <source>
        <dbReference type="Proteomes" id="UP001058074"/>
    </source>
</evidence>
<evidence type="ECO:0000313" key="1">
    <source>
        <dbReference type="EMBL" id="GKX67199.1"/>
    </source>
</evidence>
<name>A0ACB5RD60_9CLOT</name>
<dbReference type="EMBL" id="BROD01000001">
    <property type="protein sequence ID" value="GKX67199.1"/>
    <property type="molecule type" value="Genomic_DNA"/>
</dbReference>
<gene>
    <name evidence="1" type="ORF">rsdtw13_24570</name>
</gene>
<dbReference type="Proteomes" id="UP001058074">
    <property type="component" value="Unassembled WGS sequence"/>
</dbReference>
<sequence length="215" mass="24198">MKKFEKITMPLGMVGVIAYMLHTILGNLLWEEYNPITTDISSLTAVGAPNAVLLKTFTNAYGICTILFVAGLIIKSFRKYHLVTRVGYIVMMIMQIISMVGYSLFPLTGNKKVMNFQNSMHIIVTVAVVFTTIAFGFILAVGYLKQEKIKQLGSFVIIMSIIITITGATNPIGMGMQLNILGLTERLVIYSLQFMMFTLSYYYTFNRYEKNDFAV</sequence>
<accession>A0ACB5RD60</accession>
<keyword evidence="2" id="KW-1185">Reference proteome</keyword>
<proteinExistence type="predicted"/>
<comment type="caution">
    <text evidence="1">The sequence shown here is derived from an EMBL/GenBank/DDBJ whole genome shotgun (WGS) entry which is preliminary data.</text>
</comment>
<reference evidence="1" key="1">
    <citation type="journal article" date="2025" name="Int. J. Syst. Evol. Microbiol.">
        <title>Inconstantimicrobium mannanitabidum sp. nov., a novel member of the family Clostridiaceae isolated from anoxic soil under the treatment of reductive soil disinfestation.</title>
        <authorList>
            <person name="Ueki A."/>
            <person name="Tonouchi A."/>
            <person name="Honma S."/>
            <person name="Kaku N."/>
            <person name="Ueki K."/>
        </authorList>
    </citation>
    <scope>NUCLEOTIDE SEQUENCE</scope>
    <source>
        <strain evidence="1">TW13</strain>
    </source>
</reference>